<dbReference type="AlphaFoldDB" id="A0A8T0EYU8"/>
<gene>
    <name evidence="2" type="ORF">HNY73_013692</name>
</gene>
<reference evidence="2" key="2">
    <citation type="submission" date="2020-06" db="EMBL/GenBank/DDBJ databases">
        <authorList>
            <person name="Sheffer M."/>
        </authorList>
    </citation>
    <scope>NUCLEOTIDE SEQUENCE</scope>
</reference>
<protein>
    <submittedName>
        <fullName evidence="2">Uncharacterized protein</fullName>
    </submittedName>
</protein>
<feature type="compositionally biased region" description="Basic and acidic residues" evidence="1">
    <location>
        <begin position="120"/>
        <end position="129"/>
    </location>
</feature>
<evidence type="ECO:0000256" key="1">
    <source>
        <dbReference type="SAM" id="MobiDB-lite"/>
    </source>
</evidence>
<feature type="region of interest" description="Disordered" evidence="1">
    <location>
        <begin position="84"/>
        <end position="141"/>
    </location>
</feature>
<sequence>MMNTENTEFPLMDTSPICDELRKCSADIKDIKKQFPHLQSLMADFEGEELKALAKLEKSLHQQLEDLQKRVSEIGTCPLVNCMHHTPQNQSNLTKTKRPRTETVNSKKVKNPKTANKSLKSNEDQKIENSDNDQFKFPPKRLTAKIVTKTQDTDNDSVLSENTYQNFDKLEIDEEIEETKIVTPMPPPDNA</sequence>
<reference evidence="2" key="1">
    <citation type="journal article" date="2020" name="bioRxiv">
        <title>Chromosome-level reference genome of the European wasp spider Argiope bruennichi: a resource for studies on range expansion and evolutionary adaptation.</title>
        <authorList>
            <person name="Sheffer M.M."/>
            <person name="Hoppe A."/>
            <person name="Krehenwinkel H."/>
            <person name="Uhl G."/>
            <person name="Kuss A.W."/>
            <person name="Jensen L."/>
            <person name="Jensen C."/>
            <person name="Gillespie R.G."/>
            <person name="Hoff K.J."/>
            <person name="Prost S."/>
        </authorList>
    </citation>
    <scope>NUCLEOTIDE SEQUENCE</scope>
</reference>
<dbReference type="EMBL" id="JABXBU010001863">
    <property type="protein sequence ID" value="KAF8783543.1"/>
    <property type="molecule type" value="Genomic_DNA"/>
</dbReference>
<organism evidence="2 3">
    <name type="scientific">Argiope bruennichi</name>
    <name type="common">Wasp spider</name>
    <name type="synonym">Aranea bruennichi</name>
    <dbReference type="NCBI Taxonomy" id="94029"/>
    <lineage>
        <taxon>Eukaryota</taxon>
        <taxon>Metazoa</taxon>
        <taxon>Ecdysozoa</taxon>
        <taxon>Arthropoda</taxon>
        <taxon>Chelicerata</taxon>
        <taxon>Arachnida</taxon>
        <taxon>Araneae</taxon>
        <taxon>Araneomorphae</taxon>
        <taxon>Entelegynae</taxon>
        <taxon>Araneoidea</taxon>
        <taxon>Araneidae</taxon>
        <taxon>Argiope</taxon>
    </lineage>
</organism>
<accession>A0A8T0EYU8</accession>
<proteinExistence type="predicted"/>
<dbReference type="Proteomes" id="UP000807504">
    <property type="component" value="Unassembled WGS sequence"/>
</dbReference>
<name>A0A8T0EYU8_ARGBR</name>
<comment type="caution">
    <text evidence="2">The sequence shown here is derived from an EMBL/GenBank/DDBJ whole genome shotgun (WGS) entry which is preliminary data.</text>
</comment>
<evidence type="ECO:0000313" key="3">
    <source>
        <dbReference type="Proteomes" id="UP000807504"/>
    </source>
</evidence>
<keyword evidence="3" id="KW-1185">Reference proteome</keyword>
<evidence type="ECO:0000313" key="2">
    <source>
        <dbReference type="EMBL" id="KAF8783543.1"/>
    </source>
</evidence>